<comment type="caution">
    <text evidence="1">The sequence shown here is derived from an EMBL/GenBank/DDBJ whole genome shotgun (WGS) entry which is preliminary data.</text>
</comment>
<accession>A0A812MUJ6</accession>
<sequence>QLTASPEIQGIQEVYWKDRANNKRGPPTPDHTAAQLTASTFGVDINSTEALEEWLSKPVQTNKD</sequence>
<protein>
    <submittedName>
        <fullName evidence="1">Uncharacterized protein</fullName>
    </submittedName>
</protein>
<dbReference type="AlphaFoldDB" id="A0A812MUJ6"/>
<gene>
    <name evidence="1" type="ORF">SPIL2461_LOCUS6246</name>
</gene>
<organism evidence="1 2">
    <name type="scientific">Symbiodinium pilosum</name>
    <name type="common">Dinoflagellate</name>
    <dbReference type="NCBI Taxonomy" id="2952"/>
    <lineage>
        <taxon>Eukaryota</taxon>
        <taxon>Sar</taxon>
        <taxon>Alveolata</taxon>
        <taxon>Dinophyceae</taxon>
        <taxon>Suessiales</taxon>
        <taxon>Symbiodiniaceae</taxon>
        <taxon>Symbiodinium</taxon>
    </lineage>
</organism>
<feature type="non-terminal residue" evidence="1">
    <location>
        <position position="64"/>
    </location>
</feature>
<keyword evidence="2" id="KW-1185">Reference proteome</keyword>
<evidence type="ECO:0000313" key="2">
    <source>
        <dbReference type="Proteomes" id="UP000649617"/>
    </source>
</evidence>
<name>A0A812MUJ6_SYMPI</name>
<dbReference type="Proteomes" id="UP000649617">
    <property type="component" value="Unassembled WGS sequence"/>
</dbReference>
<feature type="non-terminal residue" evidence="1">
    <location>
        <position position="1"/>
    </location>
</feature>
<dbReference type="EMBL" id="CAJNIZ010009301">
    <property type="protein sequence ID" value="CAE7279117.1"/>
    <property type="molecule type" value="Genomic_DNA"/>
</dbReference>
<proteinExistence type="predicted"/>
<evidence type="ECO:0000313" key="1">
    <source>
        <dbReference type="EMBL" id="CAE7279117.1"/>
    </source>
</evidence>
<reference evidence="1" key="1">
    <citation type="submission" date="2021-02" db="EMBL/GenBank/DDBJ databases">
        <authorList>
            <person name="Dougan E. K."/>
            <person name="Rhodes N."/>
            <person name="Thang M."/>
            <person name="Chan C."/>
        </authorList>
    </citation>
    <scope>NUCLEOTIDE SEQUENCE</scope>
</reference>